<dbReference type="AlphaFoldDB" id="A0A9P9DJC3"/>
<name>A0A9P9DJC3_9HYPO</name>
<sequence>VAELRAGKTLTKVAEDYHTTPSTVYKTKRRWDTYHNNGSRPRKGHPKKLTAIQIIRINSYINRHRHLTWNDSHWRRKWRSKKRILLSEENAKERLQFAQYWIPRVSELLLSCFSRECTIQNAPNDPDGWVFRRLDEKFCKDLVNCQSHGK</sequence>
<keyword evidence="2" id="KW-1185">Reference proteome</keyword>
<proteinExistence type="predicted"/>
<reference evidence="1" key="1">
    <citation type="journal article" date="2021" name="Nat. Commun.">
        <title>Genetic determinants of endophytism in the Arabidopsis root mycobiome.</title>
        <authorList>
            <person name="Mesny F."/>
            <person name="Miyauchi S."/>
            <person name="Thiergart T."/>
            <person name="Pickel B."/>
            <person name="Atanasova L."/>
            <person name="Karlsson M."/>
            <person name="Huettel B."/>
            <person name="Barry K.W."/>
            <person name="Haridas S."/>
            <person name="Chen C."/>
            <person name="Bauer D."/>
            <person name="Andreopoulos W."/>
            <person name="Pangilinan J."/>
            <person name="LaButti K."/>
            <person name="Riley R."/>
            <person name="Lipzen A."/>
            <person name="Clum A."/>
            <person name="Drula E."/>
            <person name="Henrissat B."/>
            <person name="Kohler A."/>
            <person name="Grigoriev I.V."/>
            <person name="Martin F.M."/>
            <person name="Hacquard S."/>
        </authorList>
    </citation>
    <scope>NUCLEOTIDE SEQUENCE</scope>
    <source>
        <strain evidence="1">MPI-CAGE-AT-0021</strain>
    </source>
</reference>
<accession>A0A9P9DJC3</accession>
<feature type="non-terminal residue" evidence="1">
    <location>
        <position position="150"/>
    </location>
</feature>
<organism evidence="1 2">
    <name type="scientific">Dactylonectria estremocensis</name>
    <dbReference type="NCBI Taxonomy" id="1079267"/>
    <lineage>
        <taxon>Eukaryota</taxon>
        <taxon>Fungi</taxon>
        <taxon>Dikarya</taxon>
        <taxon>Ascomycota</taxon>
        <taxon>Pezizomycotina</taxon>
        <taxon>Sordariomycetes</taxon>
        <taxon>Hypocreomycetidae</taxon>
        <taxon>Hypocreales</taxon>
        <taxon>Nectriaceae</taxon>
        <taxon>Dactylonectria</taxon>
    </lineage>
</organism>
<evidence type="ECO:0000313" key="2">
    <source>
        <dbReference type="Proteomes" id="UP000717696"/>
    </source>
</evidence>
<comment type="caution">
    <text evidence="1">The sequence shown here is derived from an EMBL/GenBank/DDBJ whole genome shotgun (WGS) entry which is preliminary data.</text>
</comment>
<protein>
    <recommendedName>
        <fullName evidence="3">Transposase Tc1-like domain-containing protein</fullName>
    </recommendedName>
</protein>
<evidence type="ECO:0000313" key="1">
    <source>
        <dbReference type="EMBL" id="KAH7120037.1"/>
    </source>
</evidence>
<dbReference type="SUPFAM" id="SSF46689">
    <property type="entry name" value="Homeodomain-like"/>
    <property type="match status" value="1"/>
</dbReference>
<dbReference type="OrthoDB" id="5150811at2759"/>
<dbReference type="InterPro" id="IPR009057">
    <property type="entry name" value="Homeodomain-like_sf"/>
</dbReference>
<dbReference type="EMBL" id="JAGMUU010000029">
    <property type="protein sequence ID" value="KAH7120037.1"/>
    <property type="molecule type" value="Genomic_DNA"/>
</dbReference>
<feature type="non-terminal residue" evidence="1">
    <location>
        <position position="1"/>
    </location>
</feature>
<dbReference type="Proteomes" id="UP000717696">
    <property type="component" value="Unassembled WGS sequence"/>
</dbReference>
<gene>
    <name evidence="1" type="ORF">B0J13DRAFT_410137</name>
</gene>
<evidence type="ECO:0008006" key="3">
    <source>
        <dbReference type="Google" id="ProtNLM"/>
    </source>
</evidence>